<accession>A0A381T2Z0</accession>
<dbReference type="EMBL" id="UINC01003947">
    <property type="protein sequence ID" value="SVA10576.1"/>
    <property type="molecule type" value="Genomic_DNA"/>
</dbReference>
<proteinExistence type="predicted"/>
<sequence length="175" mass="17001">MTTEEKRDVYATTAGWTAAAGGNPDGAREVLIAIGGLSGGTANTAGLAAATVSSVNWNIATFDKSAGGTLSITVNYNEAVDVVTTGGTPTIAVTGTGGRNHVLDYSGGTGTNRLTFIEPIAGGNAATNADDVLSVAAQNIAKNSGTIKDAGASTNAQIAISAGVGTAAGTITVVA</sequence>
<gene>
    <name evidence="1" type="ORF">METZ01_LOCUS63430</name>
</gene>
<reference evidence="1" key="1">
    <citation type="submission" date="2018-05" db="EMBL/GenBank/DDBJ databases">
        <authorList>
            <person name="Lanie J.A."/>
            <person name="Ng W.-L."/>
            <person name="Kazmierczak K.M."/>
            <person name="Andrzejewski T.M."/>
            <person name="Davidsen T.M."/>
            <person name="Wayne K.J."/>
            <person name="Tettelin H."/>
            <person name="Glass J.I."/>
            <person name="Rusch D."/>
            <person name="Podicherti R."/>
            <person name="Tsui H.-C.T."/>
            <person name="Winkler M.E."/>
        </authorList>
    </citation>
    <scope>NUCLEOTIDE SEQUENCE</scope>
</reference>
<organism evidence="1">
    <name type="scientific">marine metagenome</name>
    <dbReference type="NCBI Taxonomy" id="408172"/>
    <lineage>
        <taxon>unclassified sequences</taxon>
        <taxon>metagenomes</taxon>
        <taxon>ecological metagenomes</taxon>
    </lineage>
</organism>
<name>A0A381T2Z0_9ZZZZ</name>
<protein>
    <submittedName>
        <fullName evidence="1">Uncharacterized protein</fullName>
    </submittedName>
</protein>
<evidence type="ECO:0000313" key="1">
    <source>
        <dbReference type="EMBL" id="SVA10576.1"/>
    </source>
</evidence>
<dbReference type="AlphaFoldDB" id="A0A381T2Z0"/>